<organism evidence="1 2">
    <name type="scientific">Ancylostoma duodenale</name>
    <dbReference type="NCBI Taxonomy" id="51022"/>
    <lineage>
        <taxon>Eukaryota</taxon>
        <taxon>Metazoa</taxon>
        <taxon>Ecdysozoa</taxon>
        <taxon>Nematoda</taxon>
        <taxon>Chromadorea</taxon>
        <taxon>Rhabditida</taxon>
        <taxon>Rhabditina</taxon>
        <taxon>Rhabditomorpha</taxon>
        <taxon>Strongyloidea</taxon>
        <taxon>Ancylostomatidae</taxon>
        <taxon>Ancylostomatinae</taxon>
        <taxon>Ancylostoma</taxon>
    </lineage>
</organism>
<evidence type="ECO:0000313" key="2">
    <source>
        <dbReference type="Proteomes" id="UP000054047"/>
    </source>
</evidence>
<name>A0A0C2BP39_9BILA</name>
<sequence length="144" mass="16629">MKAISELMPAPLRGWELAKSHTKAILRSRCQYTVRSKKHVLFEVILPICLLCLCELYAKIQFSGTIPSYVSSQPELPLISEMYGNNTRSYISVWDRDQSSLSHQLLSSFVEPPDMGTRCVNNVPVFERKLPRRIFSWWKKAKPL</sequence>
<gene>
    <name evidence="1" type="ORF">ANCDUO_24366</name>
</gene>
<accession>A0A0C2BP39</accession>
<keyword evidence="2" id="KW-1185">Reference proteome</keyword>
<dbReference type="EMBL" id="KN771935">
    <property type="protein sequence ID" value="KIH45593.1"/>
    <property type="molecule type" value="Genomic_DNA"/>
</dbReference>
<evidence type="ECO:0000313" key="1">
    <source>
        <dbReference type="EMBL" id="KIH45593.1"/>
    </source>
</evidence>
<proteinExistence type="predicted"/>
<dbReference type="AlphaFoldDB" id="A0A0C2BP39"/>
<protein>
    <submittedName>
        <fullName evidence="1">Uncharacterized protein</fullName>
    </submittedName>
</protein>
<dbReference type="Proteomes" id="UP000054047">
    <property type="component" value="Unassembled WGS sequence"/>
</dbReference>
<reference evidence="1 2" key="1">
    <citation type="submission" date="2013-12" db="EMBL/GenBank/DDBJ databases">
        <title>Draft genome of the parsitic nematode Ancylostoma duodenale.</title>
        <authorList>
            <person name="Mitreva M."/>
        </authorList>
    </citation>
    <scope>NUCLEOTIDE SEQUENCE [LARGE SCALE GENOMIC DNA]</scope>
    <source>
        <strain evidence="1 2">Zhejiang</strain>
    </source>
</reference>